<protein>
    <submittedName>
        <fullName evidence="1">Uncharacterized protein</fullName>
    </submittedName>
</protein>
<reference evidence="1 2" key="1">
    <citation type="submission" date="2017-01" db="EMBL/GenBank/DDBJ databases">
        <title>The cable genome- insights into the physiology and evolution of filamentous bacteria capable of sulfide oxidation via long distance electron transfer.</title>
        <authorList>
            <person name="Schreiber L."/>
            <person name="Bjerg J.T."/>
            <person name="Boggild A."/>
            <person name="Van De Vossenberg J."/>
            <person name="Meysman F."/>
            <person name="Nielsen L.P."/>
            <person name="Schramm A."/>
            <person name="Kjeldsen K.U."/>
        </authorList>
    </citation>
    <scope>NUCLEOTIDE SEQUENCE [LARGE SCALE GENOMIC DNA]</scope>
    <source>
        <strain evidence="1">MCF</strain>
    </source>
</reference>
<evidence type="ECO:0000313" key="2">
    <source>
        <dbReference type="Proteomes" id="UP000287853"/>
    </source>
</evidence>
<comment type="caution">
    <text evidence="1">The sequence shown here is derived from an EMBL/GenBank/DDBJ whole genome shotgun (WGS) entry which is preliminary data.</text>
</comment>
<sequence length="85" mass="9714">MITFFNHVELKSKQYFGKYPIFLLPSDQPSVQLGLANGRRTGPAALLQRYIRLIIKDKQGDLSGFCCFLRTPLKSAIKFDTLSYK</sequence>
<name>A0A3S3QRR9_9BACT</name>
<evidence type="ECO:0000313" key="1">
    <source>
        <dbReference type="EMBL" id="RWX45826.1"/>
    </source>
</evidence>
<organism evidence="1 2">
    <name type="scientific">Candidatus Electrothrix aarhusensis</name>
    <dbReference type="NCBI Taxonomy" id="1859131"/>
    <lineage>
        <taxon>Bacteria</taxon>
        <taxon>Pseudomonadati</taxon>
        <taxon>Thermodesulfobacteriota</taxon>
        <taxon>Desulfobulbia</taxon>
        <taxon>Desulfobulbales</taxon>
        <taxon>Desulfobulbaceae</taxon>
        <taxon>Candidatus Electrothrix</taxon>
    </lineage>
</organism>
<gene>
    <name evidence="1" type="ORF">H206_00649</name>
</gene>
<proteinExistence type="predicted"/>
<dbReference type="AlphaFoldDB" id="A0A3S3QRR9"/>
<accession>A0A3S3QRR9</accession>
<dbReference type="Proteomes" id="UP000287853">
    <property type="component" value="Unassembled WGS sequence"/>
</dbReference>
<keyword evidence="2" id="KW-1185">Reference proteome</keyword>
<dbReference type="EMBL" id="MTKO01000072">
    <property type="protein sequence ID" value="RWX45826.1"/>
    <property type="molecule type" value="Genomic_DNA"/>
</dbReference>